<organism evidence="3 4">
    <name type="scientific">Polyplax serrata</name>
    <name type="common">Common mouse louse</name>
    <dbReference type="NCBI Taxonomy" id="468196"/>
    <lineage>
        <taxon>Eukaryota</taxon>
        <taxon>Metazoa</taxon>
        <taxon>Ecdysozoa</taxon>
        <taxon>Arthropoda</taxon>
        <taxon>Hexapoda</taxon>
        <taxon>Insecta</taxon>
        <taxon>Pterygota</taxon>
        <taxon>Neoptera</taxon>
        <taxon>Paraneoptera</taxon>
        <taxon>Psocodea</taxon>
        <taxon>Troctomorpha</taxon>
        <taxon>Phthiraptera</taxon>
        <taxon>Anoplura</taxon>
        <taxon>Polyplacidae</taxon>
        <taxon>Polyplax</taxon>
    </lineage>
</organism>
<feature type="compositionally biased region" description="Low complexity" evidence="1">
    <location>
        <begin position="118"/>
        <end position="130"/>
    </location>
</feature>
<evidence type="ECO:0000256" key="1">
    <source>
        <dbReference type="SAM" id="MobiDB-lite"/>
    </source>
</evidence>
<protein>
    <submittedName>
        <fullName evidence="3">Uncharacterized protein</fullName>
    </submittedName>
</protein>
<gene>
    <name evidence="3" type="ORF">RUM44_013999</name>
</gene>
<feature type="compositionally biased region" description="Basic and acidic residues" evidence="1">
    <location>
        <begin position="162"/>
        <end position="182"/>
    </location>
</feature>
<evidence type="ECO:0000313" key="4">
    <source>
        <dbReference type="Proteomes" id="UP001359485"/>
    </source>
</evidence>
<reference evidence="3 4" key="1">
    <citation type="submission" date="2023-09" db="EMBL/GenBank/DDBJ databases">
        <title>Genomes of two closely related lineages of the louse Polyplax serrata with different host specificities.</title>
        <authorList>
            <person name="Martinu J."/>
            <person name="Tarabai H."/>
            <person name="Stefka J."/>
            <person name="Hypsa V."/>
        </authorList>
    </citation>
    <scope>NUCLEOTIDE SEQUENCE [LARGE SCALE GENOMIC DNA]</scope>
    <source>
        <strain evidence="3">98ZLc_SE</strain>
    </source>
</reference>
<feature type="compositionally biased region" description="Polar residues" evidence="1">
    <location>
        <begin position="139"/>
        <end position="161"/>
    </location>
</feature>
<sequence length="818" mass="93522">MSKTSSGNRMNILVLILFVGIIDFSSSDDNVAMESVPYETSYKVHPDPQDFEESDQSMKDYQRFLYPDQRFQINKPVESGINLCGFDFRQQSNGENAANEATVYQTYGTATQTLPATHQQNQNVEQHPQQRYGHHRIQTHSQQGQDSSKNEETSGFSSSITEHSDNELSPSEHPRSVDDSKRNIPKSTVFFKMYHGDQAAGENNAEFESNVLHESNSERSPTETGQRVFIHNYIPRHQLENHNHHTTKYMLSKIPEKPGLHPNVFAKGKHHMYSGVSHQSANLHTMKEYKPDQIHNHNFKEQSQTTSEFGREQFKYKSITPYMVQQNHPQEIAAHEQGGQLKILHYNNQLSHPGHQTTSIHHTSALYDSAKTLKPYNQPLHHKKHHSSSELRAHSKGLSEFGGQEERQFHQSYNAAKEGEFPSHIQHQLELNVEENNAVPSTISNTVLTQSLIPMKPEFLKSKYHKDLVWKNFNTLKATDLPLVTKPADTFHFEINPFIDIGESSQGSFDHQKALEGSTSFDIKHAIGNANDSGHITSSFVSPIRDVDKVKQAGDSFVYSSTPRYKVLGATPSFSIASNALQLDSLSSTSQLIHPSVELNTKYFNYPQTVPVLMDDQLKHQEPVTLHYQQPLVKLHLSDEKDFFQNMKTKNSELLFDKQKQHQYKAFRDGNWNKLLQEMQLYQHKKQKNGQHLNLHGRPSQKLVPVFNDNWHIRKVNTRTGKSKRILVKPEVLPHFKTIGKKTFVVKPKKNLKIREVKWKPVGSGGNLIMKTQAKSDTFANRNKENGRHNEFSVTASYRIDRSMENVSGTENSNEIDV</sequence>
<dbReference type="EMBL" id="JAWJWF010000001">
    <property type="protein sequence ID" value="KAK6642276.1"/>
    <property type="molecule type" value="Genomic_DNA"/>
</dbReference>
<feature type="signal peptide" evidence="2">
    <location>
        <begin position="1"/>
        <end position="27"/>
    </location>
</feature>
<keyword evidence="4" id="KW-1185">Reference proteome</keyword>
<evidence type="ECO:0000313" key="3">
    <source>
        <dbReference type="EMBL" id="KAK6642276.1"/>
    </source>
</evidence>
<keyword evidence="2" id="KW-0732">Signal</keyword>
<feature type="region of interest" description="Disordered" evidence="1">
    <location>
        <begin position="118"/>
        <end position="183"/>
    </location>
</feature>
<evidence type="ECO:0000256" key="2">
    <source>
        <dbReference type="SAM" id="SignalP"/>
    </source>
</evidence>
<accession>A0ABR1BJE1</accession>
<feature type="chain" id="PRO_5047403324" evidence="2">
    <location>
        <begin position="28"/>
        <end position="818"/>
    </location>
</feature>
<comment type="caution">
    <text evidence="3">The sequence shown here is derived from an EMBL/GenBank/DDBJ whole genome shotgun (WGS) entry which is preliminary data.</text>
</comment>
<dbReference type="Proteomes" id="UP001359485">
    <property type="component" value="Unassembled WGS sequence"/>
</dbReference>
<name>A0ABR1BJE1_POLSC</name>
<proteinExistence type="predicted"/>